<proteinExistence type="predicted"/>
<organism evidence="1">
    <name type="scientific">candidate division WOR-3 bacterium</name>
    <dbReference type="NCBI Taxonomy" id="2052148"/>
    <lineage>
        <taxon>Bacteria</taxon>
        <taxon>Bacteria division WOR-3</taxon>
    </lineage>
</organism>
<protein>
    <submittedName>
        <fullName evidence="1">Uncharacterized protein</fullName>
    </submittedName>
</protein>
<accession>A0A7C3Z0P5</accession>
<dbReference type="AlphaFoldDB" id="A0A7C3Z0P5"/>
<evidence type="ECO:0000313" key="1">
    <source>
        <dbReference type="EMBL" id="HGE99737.1"/>
    </source>
</evidence>
<name>A0A7C3Z0P5_UNCW3</name>
<sequence length="129" mass="15479">MENLKEYFILDKVRIDDLRDLGGEVMIVPLRERVDYRRALEVLSKNLAQFIQKELGKGYSATKIGYQDEWLVREPGHQSYGLKLYHEAEQIIITRVAILEDESIFKRYCQYLRDFEYHPSEQEEEEEFI</sequence>
<dbReference type="EMBL" id="DTMQ01000041">
    <property type="protein sequence ID" value="HGE99737.1"/>
    <property type="molecule type" value="Genomic_DNA"/>
</dbReference>
<comment type="caution">
    <text evidence="1">The sequence shown here is derived from an EMBL/GenBank/DDBJ whole genome shotgun (WGS) entry which is preliminary data.</text>
</comment>
<reference evidence="1" key="1">
    <citation type="journal article" date="2020" name="mSystems">
        <title>Genome- and Community-Level Interaction Insights into Carbon Utilization and Element Cycling Functions of Hydrothermarchaeota in Hydrothermal Sediment.</title>
        <authorList>
            <person name="Zhou Z."/>
            <person name="Liu Y."/>
            <person name="Xu W."/>
            <person name="Pan J."/>
            <person name="Luo Z.H."/>
            <person name="Li M."/>
        </authorList>
    </citation>
    <scope>NUCLEOTIDE SEQUENCE [LARGE SCALE GENOMIC DNA]</scope>
    <source>
        <strain evidence="1">SpSt-906</strain>
    </source>
</reference>
<gene>
    <name evidence="1" type="ORF">ENX07_06710</name>
</gene>